<dbReference type="RefSeq" id="WP_169561880.1">
    <property type="nucleotide sequence ID" value="NZ_BSNF01000010.1"/>
</dbReference>
<proteinExistence type="predicted"/>
<dbReference type="InterPro" id="IPR051015">
    <property type="entry name" value="EvgA-like"/>
</dbReference>
<reference evidence="2" key="2">
    <citation type="submission" date="2023-01" db="EMBL/GenBank/DDBJ databases">
        <title>Draft genome sequence of Sneathiella chinensis strain NBRC 103408.</title>
        <authorList>
            <person name="Sun Q."/>
            <person name="Mori K."/>
        </authorList>
    </citation>
    <scope>NUCLEOTIDE SEQUENCE</scope>
    <source>
        <strain evidence="2">NBRC 103408</strain>
    </source>
</reference>
<dbReference type="InterPro" id="IPR016032">
    <property type="entry name" value="Sig_transdc_resp-reg_C-effctor"/>
</dbReference>
<keyword evidence="3" id="KW-1185">Reference proteome</keyword>
<dbReference type="PANTHER" id="PTHR45566:SF1">
    <property type="entry name" value="HTH-TYPE TRANSCRIPTIONAL REGULATOR YHJB-RELATED"/>
    <property type="match status" value="1"/>
</dbReference>
<dbReference type="EMBL" id="BSNF01000010">
    <property type="protein sequence ID" value="GLQ08001.1"/>
    <property type="molecule type" value="Genomic_DNA"/>
</dbReference>
<dbReference type="PANTHER" id="PTHR45566">
    <property type="entry name" value="HTH-TYPE TRANSCRIPTIONAL REGULATOR YHJB-RELATED"/>
    <property type="match status" value="1"/>
</dbReference>
<dbReference type="GO" id="GO:0003677">
    <property type="term" value="F:DNA binding"/>
    <property type="evidence" value="ECO:0007669"/>
    <property type="project" value="UniProtKB-KW"/>
</dbReference>
<protein>
    <submittedName>
        <fullName evidence="2">DNA-binding response regulator</fullName>
    </submittedName>
</protein>
<dbReference type="SUPFAM" id="SSF46894">
    <property type="entry name" value="C-terminal effector domain of the bipartite response regulators"/>
    <property type="match status" value="1"/>
</dbReference>
<dbReference type="Proteomes" id="UP001161409">
    <property type="component" value="Unassembled WGS sequence"/>
</dbReference>
<name>A0ABQ5U996_9PROT</name>
<dbReference type="CDD" id="cd06170">
    <property type="entry name" value="LuxR_C_like"/>
    <property type="match status" value="1"/>
</dbReference>
<evidence type="ECO:0000313" key="2">
    <source>
        <dbReference type="EMBL" id="GLQ08001.1"/>
    </source>
</evidence>
<dbReference type="InterPro" id="IPR000792">
    <property type="entry name" value="Tscrpt_reg_LuxR_C"/>
</dbReference>
<gene>
    <name evidence="2" type="ORF">GCM10007924_32230</name>
</gene>
<reference evidence="2" key="1">
    <citation type="journal article" date="2014" name="Int. J. Syst. Evol. Microbiol.">
        <title>Complete genome of a new Firmicutes species belonging to the dominant human colonic microbiota ('Ruminococcus bicirculans') reveals two chromosomes and a selective capacity to utilize plant glucans.</title>
        <authorList>
            <consortium name="NISC Comparative Sequencing Program"/>
            <person name="Wegmann U."/>
            <person name="Louis P."/>
            <person name="Goesmann A."/>
            <person name="Henrissat B."/>
            <person name="Duncan S.H."/>
            <person name="Flint H.J."/>
        </authorList>
    </citation>
    <scope>NUCLEOTIDE SEQUENCE</scope>
    <source>
        <strain evidence="2">NBRC 103408</strain>
    </source>
</reference>
<dbReference type="SMART" id="SM00421">
    <property type="entry name" value="HTH_LUXR"/>
    <property type="match status" value="1"/>
</dbReference>
<accession>A0ABQ5U996</accession>
<dbReference type="Pfam" id="PF00196">
    <property type="entry name" value="GerE"/>
    <property type="match status" value="1"/>
</dbReference>
<dbReference type="PRINTS" id="PR00038">
    <property type="entry name" value="HTHLUXR"/>
</dbReference>
<dbReference type="PROSITE" id="PS50043">
    <property type="entry name" value="HTH_LUXR_2"/>
    <property type="match status" value="1"/>
</dbReference>
<feature type="domain" description="HTH luxR-type" evidence="1">
    <location>
        <begin position="140"/>
        <end position="205"/>
    </location>
</feature>
<organism evidence="2 3">
    <name type="scientific">Sneathiella chinensis</name>
    <dbReference type="NCBI Taxonomy" id="349750"/>
    <lineage>
        <taxon>Bacteria</taxon>
        <taxon>Pseudomonadati</taxon>
        <taxon>Pseudomonadota</taxon>
        <taxon>Alphaproteobacteria</taxon>
        <taxon>Sneathiellales</taxon>
        <taxon>Sneathiellaceae</taxon>
        <taxon>Sneathiella</taxon>
    </lineage>
</organism>
<keyword evidence="2" id="KW-0238">DNA-binding</keyword>
<dbReference type="Gene3D" id="3.40.50.2300">
    <property type="match status" value="1"/>
</dbReference>
<sequence>MHVIVADKHDLFRQSLILVVRETCSPPLRITETDRLDEIPRIMSTHPADLVIAGTNLSDEADCAPLISLDTRFPDTPFLVVLETPDPVATSTLQNSDIRGIIGKTSPKGAYCSVVETLLLGGRPDKTDWWARSPVSSMIQDSIATLLTRRQSEVLTLIAEGKSNREIADILSLSEGTVKVHITAIFRILNVKNRTQAMLMAQGTANL</sequence>
<evidence type="ECO:0000313" key="3">
    <source>
        <dbReference type="Proteomes" id="UP001161409"/>
    </source>
</evidence>
<evidence type="ECO:0000259" key="1">
    <source>
        <dbReference type="PROSITE" id="PS50043"/>
    </source>
</evidence>
<comment type="caution">
    <text evidence="2">The sequence shown here is derived from an EMBL/GenBank/DDBJ whole genome shotgun (WGS) entry which is preliminary data.</text>
</comment>